<dbReference type="SUPFAM" id="SSF51735">
    <property type="entry name" value="NAD(P)-binding Rossmann-fold domains"/>
    <property type="match status" value="1"/>
</dbReference>
<dbReference type="RefSeq" id="WP_345438696.1">
    <property type="nucleotide sequence ID" value="NZ_BAABKO010000003.1"/>
</dbReference>
<sequence length="335" mass="35269">MQRFALIGAGFIGSVHARSLAEHPDVDFRLVYDVDGARAEALAAAHGARAARSLAEAFDPELVDAVFIASSTDTHAENLRRAADAGLAVLVEKPIDLDLAQAVETVAYVERAGVPAMVDFNRRFDRDHAELKRLVDVGAVGDVALVQLTSRGPALPPLDYLRVSGGQMRDQTVHFFDLARWITGLEPLEVHVAGSALADPRVAEIGDVDTSAATLKLAGGALVQIDSVRHTGYGYDERIEVLGSAGMAESGRMRAGGVTRFRGTEAVSDGLHAGWFERVRPTYAAALGAFVTALETGGPVPVGLRDGLRAQAIAEAATRSLSSGRSEPIDGGVLA</sequence>
<keyword evidence="7" id="KW-1185">Reference proteome</keyword>
<accession>A0ABP9A7T4</accession>
<evidence type="ECO:0000256" key="1">
    <source>
        <dbReference type="ARBA" id="ARBA00010928"/>
    </source>
</evidence>
<evidence type="ECO:0000256" key="3">
    <source>
        <dbReference type="ARBA" id="ARBA00023027"/>
    </source>
</evidence>
<comment type="caution">
    <text evidence="6">The sequence shown here is derived from an EMBL/GenBank/DDBJ whole genome shotgun (WGS) entry which is preliminary data.</text>
</comment>
<evidence type="ECO:0000259" key="4">
    <source>
        <dbReference type="Pfam" id="PF01408"/>
    </source>
</evidence>
<dbReference type="Gene3D" id="3.40.50.720">
    <property type="entry name" value="NAD(P)-binding Rossmann-like Domain"/>
    <property type="match status" value="1"/>
</dbReference>
<proteinExistence type="inferred from homology"/>
<dbReference type="InterPro" id="IPR036291">
    <property type="entry name" value="NAD(P)-bd_dom_sf"/>
</dbReference>
<dbReference type="SUPFAM" id="SSF55347">
    <property type="entry name" value="Glyceraldehyde-3-phosphate dehydrogenase-like, C-terminal domain"/>
    <property type="match status" value="1"/>
</dbReference>
<keyword evidence="3" id="KW-0520">NAD</keyword>
<feature type="domain" description="Gfo/Idh/MocA-like oxidoreductase N-terminal" evidence="4">
    <location>
        <begin position="3"/>
        <end position="120"/>
    </location>
</feature>
<dbReference type="PANTHER" id="PTHR42840">
    <property type="entry name" value="NAD(P)-BINDING ROSSMANN-FOLD SUPERFAMILY PROTEIN-RELATED"/>
    <property type="match status" value="1"/>
</dbReference>
<dbReference type="PANTHER" id="PTHR42840:SF3">
    <property type="entry name" value="BINDING ROSSMANN FOLD OXIDOREDUCTASE, PUTATIVE (AFU_ORTHOLOGUE AFUA_2G10240)-RELATED"/>
    <property type="match status" value="1"/>
</dbReference>
<feature type="domain" description="GFO/IDH/MocA-like oxidoreductase" evidence="5">
    <location>
        <begin position="129"/>
        <end position="248"/>
    </location>
</feature>
<evidence type="ECO:0000313" key="6">
    <source>
        <dbReference type="EMBL" id="GAA4775514.1"/>
    </source>
</evidence>
<dbReference type="Gene3D" id="3.30.360.10">
    <property type="entry name" value="Dihydrodipicolinate Reductase, domain 2"/>
    <property type="match status" value="1"/>
</dbReference>
<keyword evidence="2" id="KW-0560">Oxidoreductase</keyword>
<gene>
    <name evidence="6" type="primary">iolG</name>
    <name evidence="6" type="ORF">GCM10023351_20030</name>
</gene>
<protein>
    <submittedName>
        <fullName evidence="6">Inositol 2-dehydrogenase</fullName>
    </submittedName>
</protein>
<dbReference type="InterPro" id="IPR055170">
    <property type="entry name" value="GFO_IDH_MocA-like_dom"/>
</dbReference>
<comment type="similarity">
    <text evidence="1">Belongs to the Gfo/Idh/MocA family.</text>
</comment>
<name>A0ABP9A7T4_9MICO</name>
<evidence type="ECO:0000256" key="2">
    <source>
        <dbReference type="ARBA" id="ARBA00023002"/>
    </source>
</evidence>
<evidence type="ECO:0000259" key="5">
    <source>
        <dbReference type="Pfam" id="PF22725"/>
    </source>
</evidence>
<evidence type="ECO:0000313" key="7">
    <source>
        <dbReference type="Proteomes" id="UP001501645"/>
    </source>
</evidence>
<dbReference type="Pfam" id="PF01408">
    <property type="entry name" value="GFO_IDH_MocA"/>
    <property type="match status" value="1"/>
</dbReference>
<organism evidence="6 7">
    <name type="scientific">Microbacterium gilvum</name>
    <dbReference type="NCBI Taxonomy" id="1336204"/>
    <lineage>
        <taxon>Bacteria</taxon>
        <taxon>Bacillati</taxon>
        <taxon>Actinomycetota</taxon>
        <taxon>Actinomycetes</taxon>
        <taxon>Micrococcales</taxon>
        <taxon>Microbacteriaceae</taxon>
        <taxon>Microbacterium</taxon>
    </lineage>
</organism>
<dbReference type="Proteomes" id="UP001501645">
    <property type="component" value="Unassembled WGS sequence"/>
</dbReference>
<dbReference type="InterPro" id="IPR000683">
    <property type="entry name" value="Gfo/Idh/MocA-like_OxRdtase_N"/>
</dbReference>
<reference evidence="7" key="1">
    <citation type="journal article" date="2019" name="Int. J. Syst. Evol. Microbiol.">
        <title>The Global Catalogue of Microorganisms (GCM) 10K type strain sequencing project: providing services to taxonomists for standard genome sequencing and annotation.</title>
        <authorList>
            <consortium name="The Broad Institute Genomics Platform"/>
            <consortium name="The Broad Institute Genome Sequencing Center for Infectious Disease"/>
            <person name="Wu L."/>
            <person name="Ma J."/>
        </authorList>
    </citation>
    <scope>NUCLEOTIDE SEQUENCE [LARGE SCALE GENOMIC DNA]</scope>
    <source>
        <strain evidence="7">JCM 18537</strain>
    </source>
</reference>
<dbReference type="EMBL" id="BAABKO010000003">
    <property type="protein sequence ID" value="GAA4775514.1"/>
    <property type="molecule type" value="Genomic_DNA"/>
</dbReference>
<dbReference type="Pfam" id="PF22725">
    <property type="entry name" value="GFO_IDH_MocA_C3"/>
    <property type="match status" value="1"/>
</dbReference>